<name>A0ABP1EB91_9APHY</name>
<evidence type="ECO:0000313" key="2">
    <source>
        <dbReference type="EMBL" id="CAL1717291.1"/>
    </source>
</evidence>
<dbReference type="Proteomes" id="UP001497453">
    <property type="component" value="Chromosome 9"/>
</dbReference>
<feature type="chain" id="PRO_5046891616" description="Secreted protein" evidence="1">
    <location>
        <begin position="23"/>
        <end position="254"/>
    </location>
</feature>
<dbReference type="EMBL" id="OZ037952">
    <property type="protein sequence ID" value="CAL1717291.1"/>
    <property type="molecule type" value="Genomic_DNA"/>
</dbReference>
<feature type="signal peptide" evidence="1">
    <location>
        <begin position="1"/>
        <end position="22"/>
    </location>
</feature>
<accession>A0ABP1EB91</accession>
<evidence type="ECO:0008006" key="4">
    <source>
        <dbReference type="Google" id="ProtNLM"/>
    </source>
</evidence>
<sequence>MRLRRCLAAIVLVLAYTGRWISWETPGLRSESESGIMEPRKGASDSRCGHFLVVHRCFFRHWALLHRSSSACRVGTVPLHGSGRQKWHCIRCFIFTLQLRSSVPRCLAWLQCCLYAFFRSLKFDICDRYEASRDQEGRAMTIVLGTPFSYPHAGGTQRQLQTPHILGSVSSFGHPRGRVPRAVRHWILVVSGTRRQMKSADVSCRLLPYIDQLSIRSLVTKHLAASYACGRKRLAGAAGFASTFHLHARTSTWH</sequence>
<protein>
    <recommendedName>
        <fullName evidence="4">Secreted protein</fullName>
    </recommendedName>
</protein>
<proteinExistence type="predicted"/>
<evidence type="ECO:0000313" key="3">
    <source>
        <dbReference type="Proteomes" id="UP001497453"/>
    </source>
</evidence>
<keyword evidence="3" id="KW-1185">Reference proteome</keyword>
<keyword evidence="1" id="KW-0732">Signal</keyword>
<organism evidence="2 3">
    <name type="scientific">Somion occarium</name>
    <dbReference type="NCBI Taxonomy" id="3059160"/>
    <lineage>
        <taxon>Eukaryota</taxon>
        <taxon>Fungi</taxon>
        <taxon>Dikarya</taxon>
        <taxon>Basidiomycota</taxon>
        <taxon>Agaricomycotina</taxon>
        <taxon>Agaricomycetes</taxon>
        <taxon>Polyporales</taxon>
        <taxon>Cerrenaceae</taxon>
        <taxon>Somion</taxon>
    </lineage>
</organism>
<reference evidence="3" key="1">
    <citation type="submission" date="2024-04" db="EMBL/GenBank/DDBJ databases">
        <authorList>
            <person name="Shaw F."/>
            <person name="Minotto A."/>
        </authorList>
    </citation>
    <scope>NUCLEOTIDE SEQUENCE [LARGE SCALE GENOMIC DNA]</scope>
</reference>
<evidence type="ECO:0000256" key="1">
    <source>
        <dbReference type="SAM" id="SignalP"/>
    </source>
</evidence>
<gene>
    <name evidence="2" type="ORF">GFSPODELE1_LOCUS11148</name>
</gene>